<comment type="catalytic activity">
    <reaction evidence="8">
        <text>a quinone + NADH + 5 H(+)(in) = a quinol + NAD(+) + 4 H(+)(out)</text>
        <dbReference type="Rhea" id="RHEA:57888"/>
        <dbReference type="ChEBI" id="CHEBI:15378"/>
        <dbReference type="ChEBI" id="CHEBI:24646"/>
        <dbReference type="ChEBI" id="CHEBI:57540"/>
        <dbReference type="ChEBI" id="CHEBI:57945"/>
        <dbReference type="ChEBI" id="CHEBI:132124"/>
    </reaction>
</comment>
<dbReference type="GO" id="GO:0042773">
    <property type="term" value="P:ATP synthesis coupled electron transport"/>
    <property type="evidence" value="ECO:0007669"/>
    <property type="project" value="InterPro"/>
</dbReference>
<sequence>MIGLQHFLIFSGTLFCIGLFGALAKRNAIAILMGLELMLNAVNINLVAFSRYITTGDFTGQVFAIFVIAVAAAEVAVGLALIVAIYRDRISVNVEDFDWLKW</sequence>
<dbReference type="InterPro" id="IPR001133">
    <property type="entry name" value="NADH_UbQ_OxRdtase_chain4L/K"/>
</dbReference>
<dbReference type="GO" id="GO:0030964">
    <property type="term" value="C:NADH dehydrogenase complex"/>
    <property type="evidence" value="ECO:0007669"/>
    <property type="project" value="TreeGrafter"/>
</dbReference>
<feature type="transmembrane region" description="Helical" evidence="8">
    <location>
        <begin position="6"/>
        <end position="24"/>
    </location>
</feature>
<dbReference type="Pfam" id="PF00420">
    <property type="entry name" value="Oxidored_q2"/>
    <property type="match status" value="1"/>
</dbReference>
<comment type="caution">
    <text evidence="9">The sequence shown here is derived from an EMBL/GenBank/DDBJ whole genome shotgun (WGS) entry which is preliminary data.</text>
</comment>
<dbReference type="NCBIfam" id="NF004323">
    <property type="entry name" value="PRK05715.1-5"/>
    <property type="match status" value="1"/>
</dbReference>
<feature type="transmembrane region" description="Helical" evidence="8">
    <location>
        <begin position="31"/>
        <end position="50"/>
    </location>
</feature>
<evidence type="ECO:0000256" key="6">
    <source>
        <dbReference type="ARBA" id="ARBA00022989"/>
    </source>
</evidence>
<keyword evidence="4 8" id="KW-0812">Transmembrane</keyword>
<keyword evidence="8" id="KW-1003">Cell membrane</keyword>
<evidence type="ECO:0000313" key="9">
    <source>
        <dbReference type="EMBL" id="KNZ69645.1"/>
    </source>
</evidence>
<proteinExistence type="inferred from homology"/>
<keyword evidence="8" id="KW-1278">Translocase</keyword>
<dbReference type="EMBL" id="LGTE01000010">
    <property type="protein sequence ID" value="KNZ69645.1"/>
    <property type="molecule type" value="Genomic_DNA"/>
</dbReference>
<dbReference type="NCBIfam" id="NF004322">
    <property type="entry name" value="PRK05715.1-4"/>
    <property type="match status" value="1"/>
</dbReference>
<keyword evidence="8" id="KW-0520">NAD</keyword>
<dbReference type="InterPro" id="IPR039428">
    <property type="entry name" value="NUOK/Mnh_C1-like"/>
</dbReference>
<name>A0A0L6W278_9FIRM</name>
<keyword evidence="10" id="KW-1185">Reference proteome</keyword>
<keyword evidence="9" id="KW-0830">Ubiquinone</keyword>
<dbReference type="GO" id="GO:0050136">
    <property type="term" value="F:NADH dehydrogenase (quinone) (non-electrogenic) activity"/>
    <property type="evidence" value="ECO:0007669"/>
    <property type="project" value="UniProtKB-UniRule"/>
</dbReference>
<gene>
    <name evidence="8" type="primary">nuoK</name>
    <name evidence="9" type="ORF">Tfer_1666</name>
</gene>
<evidence type="ECO:0000313" key="10">
    <source>
        <dbReference type="Proteomes" id="UP000037175"/>
    </source>
</evidence>
<dbReference type="HAMAP" id="MF_01456">
    <property type="entry name" value="NDH1_NuoK"/>
    <property type="match status" value="1"/>
</dbReference>
<organism evidence="9 10">
    <name type="scientific">Thermincola ferriacetica</name>
    <dbReference type="NCBI Taxonomy" id="281456"/>
    <lineage>
        <taxon>Bacteria</taxon>
        <taxon>Bacillati</taxon>
        <taxon>Bacillota</taxon>
        <taxon>Clostridia</taxon>
        <taxon>Eubacteriales</taxon>
        <taxon>Thermincolaceae</taxon>
        <taxon>Thermincola</taxon>
    </lineage>
</organism>
<dbReference type="AlphaFoldDB" id="A0A0L6W278"/>
<evidence type="ECO:0000256" key="3">
    <source>
        <dbReference type="ARBA" id="ARBA00022448"/>
    </source>
</evidence>
<dbReference type="NCBIfam" id="NF004320">
    <property type="entry name" value="PRK05715.1-2"/>
    <property type="match status" value="1"/>
</dbReference>
<feature type="transmembrane region" description="Helical" evidence="8">
    <location>
        <begin position="62"/>
        <end position="86"/>
    </location>
</feature>
<evidence type="ECO:0000256" key="8">
    <source>
        <dbReference type="HAMAP-Rule" id="MF_01456"/>
    </source>
</evidence>
<dbReference type="GO" id="GO:0005886">
    <property type="term" value="C:plasma membrane"/>
    <property type="evidence" value="ECO:0007669"/>
    <property type="project" value="UniProtKB-SubCell"/>
</dbReference>
<protein>
    <recommendedName>
        <fullName evidence="8">NADH-quinone oxidoreductase subunit K</fullName>
        <ecNumber evidence="8">7.1.1.-</ecNumber>
    </recommendedName>
    <alternativeName>
        <fullName evidence="8">NADH dehydrogenase I subunit K</fullName>
    </alternativeName>
    <alternativeName>
        <fullName evidence="8">NDH-1 subunit K</fullName>
    </alternativeName>
</protein>
<evidence type="ECO:0000256" key="2">
    <source>
        <dbReference type="ARBA" id="ARBA00010519"/>
    </source>
</evidence>
<dbReference type="Proteomes" id="UP000037175">
    <property type="component" value="Unassembled WGS sequence"/>
</dbReference>
<accession>A0A0L6W278</accession>
<comment type="function">
    <text evidence="8">NDH-1 shuttles electrons from NADH, via FMN and iron-sulfur (Fe-S) centers, to quinones in the respiratory chain. The immediate electron acceptor for the enzyme in this species is believed to be a menaquinone. Couples the redox reaction to proton translocation (for every two electrons transferred, four hydrogen ions are translocated across the cytoplasmic membrane), and thus conserves the redox energy in a proton gradient.</text>
</comment>
<dbReference type="PANTHER" id="PTHR11434:SF16">
    <property type="entry name" value="NADH-UBIQUINONE OXIDOREDUCTASE CHAIN 4L"/>
    <property type="match status" value="1"/>
</dbReference>
<dbReference type="Gene3D" id="1.10.287.3510">
    <property type="match status" value="1"/>
</dbReference>
<dbReference type="PANTHER" id="PTHR11434">
    <property type="entry name" value="NADH-UBIQUINONE OXIDOREDUCTASE SUBUNIT ND4L"/>
    <property type="match status" value="1"/>
</dbReference>
<keyword evidence="7 8" id="KW-0472">Membrane</keyword>
<dbReference type="FunFam" id="1.10.287.3510:FF:000001">
    <property type="entry name" value="NADH-quinone oxidoreductase subunit K"/>
    <property type="match status" value="1"/>
</dbReference>
<dbReference type="GO" id="GO:0048038">
    <property type="term" value="F:quinone binding"/>
    <property type="evidence" value="ECO:0007669"/>
    <property type="project" value="UniProtKB-KW"/>
</dbReference>
<dbReference type="NCBIfam" id="NF004321">
    <property type="entry name" value="PRK05715.1-3"/>
    <property type="match status" value="1"/>
</dbReference>
<keyword evidence="6 8" id="KW-1133">Transmembrane helix</keyword>
<comment type="similarity">
    <text evidence="2 8">Belongs to the complex I subunit 4L family.</text>
</comment>
<evidence type="ECO:0000256" key="7">
    <source>
        <dbReference type="ARBA" id="ARBA00023136"/>
    </source>
</evidence>
<reference evidence="10" key="1">
    <citation type="submission" date="2015-07" db="EMBL/GenBank/DDBJ databases">
        <title>Complete Genome of Thermincola ferriacetica strain Z-0001T.</title>
        <authorList>
            <person name="Lusk B."/>
            <person name="Badalamenti J.P."/>
            <person name="Parameswaran P."/>
            <person name="Bond D.R."/>
            <person name="Torres C.I."/>
        </authorList>
    </citation>
    <scope>NUCLEOTIDE SEQUENCE [LARGE SCALE GENOMIC DNA]</scope>
    <source>
        <strain evidence="10">Z-0001</strain>
    </source>
</reference>
<evidence type="ECO:0000256" key="1">
    <source>
        <dbReference type="ARBA" id="ARBA00004141"/>
    </source>
</evidence>
<comment type="subcellular location">
    <subcellularLocation>
        <location evidence="8">Cell membrane</location>
        <topology evidence="8">Multi-pass membrane protein</topology>
    </subcellularLocation>
    <subcellularLocation>
        <location evidence="1">Membrane</location>
        <topology evidence="1">Multi-pass membrane protein</topology>
    </subcellularLocation>
</comment>
<keyword evidence="3 8" id="KW-0813">Transport</keyword>
<keyword evidence="5 8" id="KW-0874">Quinone</keyword>
<comment type="subunit">
    <text evidence="8">NDH-1 is composed of 14 different subunits. Subunits NuoA, H, J, K, L, M, N constitute the membrane sector of the complex.</text>
</comment>
<dbReference type="RefSeq" id="WP_013120881.1">
    <property type="nucleotide sequence ID" value="NZ_LGTE01000010.1"/>
</dbReference>
<dbReference type="EC" id="7.1.1.-" evidence="8"/>
<dbReference type="PATRIC" id="fig|281456.6.peg.1778"/>
<evidence type="ECO:0000256" key="5">
    <source>
        <dbReference type="ARBA" id="ARBA00022719"/>
    </source>
</evidence>
<evidence type="ECO:0000256" key="4">
    <source>
        <dbReference type="ARBA" id="ARBA00022692"/>
    </source>
</evidence>